<name>A0AAD5XNC5_9FUNG</name>
<organism evidence="1 2">
    <name type="scientific">Geranomyces variabilis</name>
    <dbReference type="NCBI Taxonomy" id="109894"/>
    <lineage>
        <taxon>Eukaryota</taxon>
        <taxon>Fungi</taxon>
        <taxon>Fungi incertae sedis</taxon>
        <taxon>Chytridiomycota</taxon>
        <taxon>Chytridiomycota incertae sedis</taxon>
        <taxon>Chytridiomycetes</taxon>
        <taxon>Spizellomycetales</taxon>
        <taxon>Powellomycetaceae</taxon>
        <taxon>Geranomyces</taxon>
    </lineage>
</organism>
<dbReference type="EMBL" id="JADGJQ010000022">
    <property type="protein sequence ID" value="KAJ3179087.1"/>
    <property type="molecule type" value="Genomic_DNA"/>
</dbReference>
<keyword evidence="2" id="KW-1185">Reference proteome</keyword>
<comment type="caution">
    <text evidence="1">The sequence shown here is derived from an EMBL/GenBank/DDBJ whole genome shotgun (WGS) entry which is preliminary data.</text>
</comment>
<dbReference type="AlphaFoldDB" id="A0AAD5XNC5"/>
<dbReference type="Proteomes" id="UP001212152">
    <property type="component" value="Unassembled WGS sequence"/>
</dbReference>
<sequence>MATWKKVSADWITNYDPNEPGTSWLMNMSQHLGASVIAATNFETWLTRYKDKLTERSKSNSTSKDTLRNVFQLRDELNQAQMRVDYDACVHTAKTISAARPAALAGVSLAGEDAIIAAQSSKRTRIDVAQVDGNDSDAGIDEPATPPRATKRVKAAAAALATPHKLVVLSEVPDSRKLKHKPAAKIVAVLRSTRSTMSEEYAHLVSKMDETSIEGNHAARVLAAAMTKEFENQEELRAFHLASAIVNDFFAMVRHAPQATLTAHTQERKYLVEQISPALKAVEYIYGVIKFRWVEVQTKATKDVAYAKEPTARTASTYNVDVIGVFGAENAELAFLEQSGGPGAVSRQHALDDSIKVANEGINATKYRLLQFLDAPATDVVNIKSLALQLIGNRLTLLSVGLVGPQTFVITEMKSARMPFGWKDIDLFEDVLDLLLCCIAHARDQEQCERDLRKSCRALRDDLYDSPAKCRDWL</sequence>
<proteinExistence type="predicted"/>
<protein>
    <submittedName>
        <fullName evidence="1">Uncharacterized protein</fullName>
    </submittedName>
</protein>
<evidence type="ECO:0000313" key="1">
    <source>
        <dbReference type="EMBL" id="KAJ3179087.1"/>
    </source>
</evidence>
<accession>A0AAD5XNC5</accession>
<evidence type="ECO:0000313" key="2">
    <source>
        <dbReference type="Proteomes" id="UP001212152"/>
    </source>
</evidence>
<gene>
    <name evidence="1" type="ORF">HDU87_003043</name>
</gene>
<reference evidence="1" key="1">
    <citation type="submission" date="2020-05" db="EMBL/GenBank/DDBJ databases">
        <title>Phylogenomic resolution of chytrid fungi.</title>
        <authorList>
            <person name="Stajich J.E."/>
            <person name="Amses K."/>
            <person name="Simmons R."/>
            <person name="Seto K."/>
            <person name="Myers J."/>
            <person name="Bonds A."/>
            <person name="Quandt C.A."/>
            <person name="Barry K."/>
            <person name="Liu P."/>
            <person name="Grigoriev I."/>
            <person name="Longcore J.E."/>
            <person name="James T.Y."/>
        </authorList>
    </citation>
    <scope>NUCLEOTIDE SEQUENCE</scope>
    <source>
        <strain evidence="1">JEL0379</strain>
    </source>
</reference>